<dbReference type="Proteomes" id="UP001369958">
    <property type="component" value="Chromosome"/>
</dbReference>
<dbReference type="Pfam" id="PF06999">
    <property type="entry name" value="Suc_Fer-like"/>
    <property type="match status" value="1"/>
</dbReference>
<accession>A0ABZ2I288</accession>
<proteinExistence type="predicted"/>
<evidence type="ECO:0000313" key="1">
    <source>
        <dbReference type="EMBL" id="WWT33840.1"/>
    </source>
</evidence>
<dbReference type="RefSeq" id="WP_338609581.1">
    <property type="nucleotide sequence ID" value="NZ_CP146275.1"/>
</dbReference>
<dbReference type="Gene3D" id="3.40.30.10">
    <property type="entry name" value="Glutaredoxin"/>
    <property type="match status" value="1"/>
</dbReference>
<reference evidence="1 2" key="1">
    <citation type="submission" date="2024-02" db="EMBL/GenBank/DDBJ databases">
        <title>Complete genome sequence of Pelagibacterium nitratireducens ZH15.</title>
        <authorList>
            <person name="Zhao L.H."/>
        </authorList>
    </citation>
    <scope>NUCLEOTIDE SEQUENCE [LARGE SCALE GENOMIC DNA]</scope>
    <source>
        <strain evidence="1 2">ZH15</strain>
    </source>
</reference>
<gene>
    <name evidence="1" type="ORF">V6617_05110</name>
</gene>
<organism evidence="1 2">
    <name type="scientific">Pelagibacterium nitratireducens</name>
    <dbReference type="NCBI Taxonomy" id="1046114"/>
    <lineage>
        <taxon>Bacteria</taxon>
        <taxon>Pseudomonadati</taxon>
        <taxon>Pseudomonadota</taxon>
        <taxon>Alphaproteobacteria</taxon>
        <taxon>Hyphomicrobiales</taxon>
        <taxon>Devosiaceae</taxon>
        <taxon>Pelagibacterium</taxon>
    </lineage>
</organism>
<evidence type="ECO:0000313" key="2">
    <source>
        <dbReference type="Proteomes" id="UP001369958"/>
    </source>
</evidence>
<dbReference type="EMBL" id="CP146275">
    <property type="protein sequence ID" value="WWT33840.1"/>
    <property type="molecule type" value="Genomic_DNA"/>
</dbReference>
<keyword evidence="2" id="KW-1185">Reference proteome</keyword>
<protein>
    <submittedName>
        <fullName evidence="1">Sucrase ferredoxin</fullName>
    </submittedName>
</protein>
<dbReference type="SUPFAM" id="SSF52833">
    <property type="entry name" value="Thioredoxin-like"/>
    <property type="match status" value="1"/>
</dbReference>
<name>A0ABZ2I288_9HYPH</name>
<dbReference type="InterPro" id="IPR009737">
    <property type="entry name" value="Aim32/Apd1-like"/>
</dbReference>
<dbReference type="InterPro" id="IPR036249">
    <property type="entry name" value="Thioredoxin-like_sf"/>
</dbReference>
<sequence length="309" mass="33889">MSKHQFCRDLCLERDEPLQGTGNAPGRVLLLAWPRGKWRTPRWESADMSELLAASIHNAAKSGLHVALVDRVGDSEALPRLMAQPEGVFADFESEAALIAAIDGYADGKMFPGQTDPRTTILVCTDSRRDACCARYGFSTYKALVAIADRNKFNIVQATHLGGCRFAASLVVMPDRQRYGRMTAGQAPAFLEALSRGEVFLPAYKGRTDLPEPVQVAELAALEWAAAHSASMRQVRVLPFEMPDDPVEGHELTVRAAVRDTELDIRLKAQTYMVQGNCGVVADGGGSNVLRWRLDHLTTVKSRSQESFS</sequence>